<feature type="signal peptide" evidence="4">
    <location>
        <begin position="1"/>
        <end position="18"/>
    </location>
</feature>
<dbReference type="PANTHER" id="PTHR43037:SF5">
    <property type="entry name" value="FERULOYL ESTERASE"/>
    <property type="match status" value="1"/>
</dbReference>
<dbReference type="PROSITE" id="PS51257">
    <property type="entry name" value="PROKAR_LIPOPROTEIN"/>
    <property type="match status" value="1"/>
</dbReference>
<dbReference type="InterPro" id="IPR010126">
    <property type="entry name" value="Esterase_phb"/>
</dbReference>
<gene>
    <name evidence="5" type="ORF">ACFOZ4_03285</name>
</gene>
<dbReference type="EMBL" id="JBHSAY010000003">
    <property type="protein sequence ID" value="MFC4129622.1"/>
    <property type="molecule type" value="Genomic_DNA"/>
</dbReference>
<evidence type="ECO:0000313" key="6">
    <source>
        <dbReference type="Proteomes" id="UP001595816"/>
    </source>
</evidence>
<dbReference type="InterPro" id="IPR050955">
    <property type="entry name" value="Plant_Biomass_Hydrol_Est"/>
</dbReference>
<evidence type="ECO:0000256" key="3">
    <source>
        <dbReference type="SAM" id="MobiDB-lite"/>
    </source>
</evidence>
<protein>
    <submittedName>
        <fullName evidence="5">PHB depolymerase family esterase</fullName>
    </submittedName>
</protein>
<sequence length="301" mass="32058">MRTIRATGAALGVLMVMAACDAKPEAAPPSPTPTVAASSASPSPRVPDVPRGGDQTISLDVGGQARTAQAHAPAGFKPGMPLVVAFHYYRSDVDTLRRMTRLDTKADQKGFIVVYPETIISGFNAMDCCGDYDDVGFVKALVAHMIEVWQVDRRRVYATGISNGADMTFRMAVEAPGLFAAIAPVSGGFTGWRATDPAFKPSEPVSVVTFIGGADNADVFNGGLAKWRSRVRCTASAKGVYAKAITWTRTHCADGSDVVDYQIGGMEHRWPGGTDVGLGSPETKINAVDVMWDFFVAHQLK</sequence>
<proteinExistence type="predicted"/>
<feature type="chain" id="PRO_5045102028" evidence="4">
    <location>
        <begin position="19"/>
        <end position="301"/>
    </location>
</feature>
<evidence type="ECO:0000256" key="2">
    <source>
        <dbReference type="ARBA" id="ARBA00022801"/>
    </source>
</evidence>
<dbReference type="Proteomes" id="UP001595816">
    <property type="component" value="Unassembled WGS sequence"/>
</dbReference>
<keyword evidence="2" id="KW-0378">Hydrolase</keyword>
<feature type="compositionally biased region" description="Low complexity" evidence="3">
    <location>
        <begin position="33"/>
        <end position="43"/>
    </location>
</feature>
<comment type="caution">
    <text evidence="5">The sequence shown here is derived from an EMBL/GenBank/DDBJ whole genome shotgun (WGS) entry which is preliminary data.</text>
</comment>
<keyword evidence="6" id="KW-1185">Reference proteome</keyword>
<dbReference type="PANTHER" id="PTHR43037">
    <property type="entry name" value="UNNAMED PRODUCT-RELATED"/>
    <property type="match status" value="1"/>
</dbReference>
<keyword evidence="1 4" id="KW-0732">Signal</keyword>
<name>A0ABV8LFE3_9ACTN</name>
<reference evidence="6" key="1">
    <citation type="journal article" date="2019" name="Int. J. Syst. Evol. Microbiol.">
        <title>The Global Catalogue of Microorganisms (GCM) 10K type strain sequencing project: providing services to taxonomists for standard genome sequencing and annotation.</title>
        <authorList>
            <consortium name="The Broad Institute Genomics Platform"/>
            <consortium name="The Broad Institute Genome Sequencing Center for Infectious Disease"/>
            <person name="Wu L."/>
            <person name="Ma J."/>
        </authorList>
    </citation>
    <scope>NUCLEOTIDE SEQUENCE [LARGE SCALE GENOMIC DNA]</scope>
    <source>
        <strain evidence="6">CGMCC 4.7289</strain>
    </source>
</reference>
<evidence type="ECO:0000313" key="5">
    <source>
        <dbReference type="EMBL" id="MFC4129622.1"/>
    </source>
</evidence>
<evidence type="ECO:0000256" key="1">
    <source>
        <dbReference type="ARBA" id="ARBA00022729"/>
    </source>
</evidence>
<dbReference type="InterPro" id="IPR029058">
    <property type="entry name" value="AB_hydrolase_fold"/>
</dbReference>
<dbReference type="RefSeq" id="WP_253759737.1">
    <property type="nucleotide sequence ID" value="NZ_JAMZDZ010000001.1"/>
</dbReference>
<dbReference type="SUPFAM" id="SSF53474">
    <property type="entry name" value="alpha/beta-Hydrolases"/>
    <property type="match status" value="1"/>
</dbReference>
<dbReference type="Gene3D" id="3.40.50.1820">
    <property type="entry name" value="alpha/beta hydrolase"/>
    <property type="match status" value="1"/>
</dbReference>
<accession>A0ABV8LFE3</accession>
<dbReference type="Pfam" id="PF10503">
    <property type="entry name" value="Esterase_PHB"/>
    <property type="match status" value="1"/>
</dbReference>
<organism evidence="5 6">
    <name type="scientific">Hamadaea flava</name>
    <dbReference type="NCBI Taxonomy" id="1742688"/>
    <lineage>
        <taxon>Bacteria</taxon>
        <taxon>Bacillati</taxon>
        <taxon>Actinomycetota</taxon>
        <taxon>Actinomycetes</taxon>
        <taxon>Micromonosporales</taxon>
        <taxon>Micromonosporaceae</taxon>
        <taxon>Hamadaea</taxon>
    </lineage>
</organism>
<evidence type="ECO:0000256" key="4">
    <source>
        <dbReference type="SAM" id="SignalP"/>
    </source>
</evidence>
<feature type="region of interest" description="Disordered" evidence="3">
    <location>
        <begin position="24"/>
        <end position="59"/>
    </location>
</feature>